<comment type="caution">
    <text evidence="4">Lacks conserved residue(s) required for the propagation of feature annotation.</text>
</comment>
<dbReference type="GO" id="GO:0047499">
    <property type="term" value="F:calcium-independent phospholipase A2 activity"/>
    <property type="evidence" value="ECO:0007669"/>
    <property type="project" value="TreeGrafter"/>
</dbReference>
<evidence type="ECO:0000313" key="7">
    <source>
        <dbReference type="Proteomes" id="UP000308652"/>
    </source>
</evidence>
<feature type="short sequence motif" description="GXGXXG" evidence="4">
    <location>
        <begin position="16"/>
        <end position="21"/>
    </location>
</feature>
<dbReference type="EMBL" id="ML213607">
    <property type="protein sequence ID" value="TFK37626.1"/>
    <property type="molecule type" value="Genomic_DNA"/>
</dbReference>
<dbReference type="PANTHER" id="PTHR24185">
    <property type="entry name" value="CALCIUM-INDEPENDENT PHOSPHOLIPASE A2-GAMMA"/>
    <property type="match status" value="1"/>
</dbReference>
<feature type="domain" description="PNPLA" evidence="5">
    <location>
        <begin position="12"/>
        <end position="153"/>
    </location>
</feature>
<gene>
    <name evidence="6" type="ORF">BDQ12DRAFT_148893</name>
</gene>
<sequence>MNPLNPQHKRILVIDGGGFRGLGCLLVIDHITKAASARARKVLRPCDIFDLICGTSTGGLLAILLGRLRLDIGTATEIYKQLSTPLAGVSEPNFWETILSQELVASSGYEKAIADVIAEHSGSSELSLIVDAESSDSGPHANVRRMIVESCTH</sequence>
<organism evidence="6 7">
    <name type="scientific">Crucibulum laeve</name>
    <dbReference type="NCBI Taxonomy" id="68775"/>
    <lineage>
        <taxon>Eukaryota</taxon>
        <taxon>Fungi</taxon>
        <taxon>Dikarya</taxon>
        <taxon>Basidiomycota</taxon>
        <taxon>Agaricomycotina</taxon>
        <taxon>Agaricomycetes</taxon>
        <taxon>Agaricomycetidae</taxon>
        <taxon>Agaricales</taxon>
        <taxon>Agaricineae</taxon>
        <taxon>Nidulariaceae</taxon>
        <taxon>Crucibulum</taxon>
    </lineage>
</organism>
<evidence type="ECO:0000256" key="1">
    <source>
        <dbReference type="ARBA" id="ARBA00022801"/>
    </source>
</evidence>
<dbReference type="GO" id="GO:0016020">
    <property type="term" value="C:membrane"/>
    <property type="evidence" value="ECO:0007669"/>
    <property type="project" value="TreeGrafter"/>
</dbReference>
<dbReference type="InterPro" id="IPR016035">
    <property type="entry name" value="Acyl_Trfase/lysoPLipase"/>
</dbReference>
<keyword evidence="3" id="KW-0443">Lipid metabolism</keyword>
<dbReference type="GO" id="GO:0016042">
    <property type="term" value="P:lipid catabolic process"/>
    <property type="evidence" value="ECO:0007669"/>
    <property type="project" value="UniProtKB-KW"/>
</dbReference>
<proteinExistence type="predicted"/>
<evidence type="ECO:0000313" key="6">
    <source>
        <dbReference type="EMBL" id="TFK37626.1"/>
    </source>
</evidence>
<dbReference type="STRING" id="68775.A0A5C3LZU0"/>
<protein>
    <recommendedName>
        <fullName evidence="5">PNPLA domain-containing protein</fullName>
    </recommendedName>
</protein>
<feature type="short sequence motif" description="GXSXG" evidence="4">
    <location>
        <begin position="54"/>
        <end position="58"/>
    </location>
</feature>
<dbReference type="AlphaFoldDB" id="A0A5C3LZU0"/>
<dbReference type="Gene3D" id="3.40.1090.10">
    <property type="entry name" value="Cytosolic phospholipase A2 catalytic domain"/>
    <property type="match status" value="1"/>
</dbReference>
<dbReference type="SUPFAM" id="SSF52151">
    <property type="entry name" value="FabD/lysophospholipase-like"/>
    <property type="match status" value="1"/>
</dbReference>
<keyword evidence="7" id="KW-1185">Reference proteome</keyword>
<dbReference type="Proteomes" id="UP000308652">
    <property type="component" value="Unassembled WGS sequence"/>
</dbReference>
<dbReference type="PANTHER" id="PTHR24185:SF1">
    <property type="entry name" value="CALCIUM-INDEPENDENT PHOSPHOLIPASE A2-GAMMA"/>
    <property type="match status" value="1"/>
</dbReference>
<dbReference type="PROSITE" id="PS51635">
    <property type="entry name" value="PNPLA"/>
    <property type="match status" value="1"/>
</dbReference>
<dbReference type="Pfam" id="PF01734">
    <property type="entry name" value="Patatin"/>
    <property type="match status" value="1"/>
</dbReference>
<evidence type="ECO:0000256" key="2">
    <source>
        <dbReference type="ARBA" id="ARBA00022963"/>
    </source>
</evidence>
<dbReference type="InterPro" id="IPR002641">
    <property type="entry name" value="PNPLA_dom"/>
</dbReference>
<evidence type="ECO:0000256" key="3">
    <source>
        <dbReference type="ARBA" id="ARBA00023098"/>
    </source>
</evidence>
<keyword evidence="1" id="KW-0378">Hydrolase</keyword>
<evidence type="ECO:0000259" key="5">
    <source>
        <dbReference type="PROSITE" id="PS51635"/>
    </source>
</evidence>
<accession>A0A5C3LZU0</accession>
<keyword evidence="2" id="KW-0442">Lipid degradation</keyword>
<dbReference type="GO" id="GO:0019369">
    <property type="term" value="P:arachidonate metabolic process"/>
    <property type="evidence" value="ECO:0007669"/>
    <property type="project" value="TreeGrafter"/>
</dbReference>
<reference evidence="6 7" key="1">
    <citation type="journal article" date="2019" name="Nat. Ecol. Evol.">
        <title>Megaphylogeny resolves global patterns of mushroom evolution.</title>
        <authorList>
            <person name="Varga T."/>
            <person name="Krizsan K."/>
            <person name="Foldi C."/>
            <person name="Dima B."/>
            <person name="Sanchez-Garcia M."/>
            <person name="Sanchez-Ramirez S."/>
            <person name="Szollosi G.J."/>
            <person name="Szarkandi J.G."/>
            <person name="Papp V."/>
            <person name="Albert L."/>
            <person name="Andreopoulos W."/>
            <person name="Angelini C."/>
            <person name="Antonin V."/>
            <person name="Barry K.W."/>
            <person name="Bougher N.L."/>
            <person name="Buchanan P."/>
            <person name="Buyck B."/>
            <person name="Bense V."/>
            <person name="Catcheside P."/>
            <person name="Chovatia M."/>
            <person name="Cooper J."/>
            <person name="Damon W."/>
            <person name="Desjardin D."/>
            <person name="Finy P."/>
            <person name="Geml J."/>
            <person name="Haridas S."/>
            <person name="Hughes K."/>
            <person name="Justo A."/>
            <person name="Karasinski D."/>
            <person name="Kautmanova I."/>
            <person name="Kiss B."/>
            <person name="Kocsube S."/>
            <person name="Kotiranta H."/>
            <person name="LaButti K.M."/>
            <person name="Lechner B.E."/>
            <person name="Liimatainen K."/>
            <person name="Lipzen A."/>
            <person name="Lukacs Z."/>
            <person name="Mihaltcheva S."/>
            <person name="Morgado L.N."/>
            <person name="Niskanen T."/>
            <person name="Noordeloos M.E."/>
            <person name="Ohm R.A."/>
            <person name="Ortiz-Santana B."/>
            <person name="Ovrebo C."/>
            <person name="Racz N."/>
            <person name="Riley R."/>
            <person name="Savchenko A."/>
            <person name="Shiryaev A."/>
            <person name="Soop K."/>
            <person name="Spirin V."/>
            <person name="Szebenyi C."/>
            <person name="Tomsovsky M."/>
            <person name="Tulloss R.E."/>
            <person name="Uehling J."/>
            <person name="Grigoriev I.V."/>
            <person name="Vagvolgyi C."/>
            <person name="Papp T."/>
            <person name="Martin F.M."/>
            <person name="Miettinen O."/>
            <person name="Hibbett D.S."/>
            <person name="Nagy L.G."/>
        </authorList>
    </citation>
    <scope>NUCLEOTIDE SEQUENCE [LARGE SCALE GENOMIC DNA]</scope>
    <source>
        <strain evidence="6 7">CBS 166.37</strain>
    </source>
</reference>
<evidence type="ECO:0000256" key="4">
    <source>
        <dbReference type="PROSITE-ProRule" id="PRU01161"/>
    </source>
</evidence>
<dbReference type="GO" id="GO:0046486">
    <property type="term" value="P:glycerolipid metabolic process"/>
    <property type="evidence" value="ECO:0007669"/>
    <property type="project" value="UniProtKB-ARBA"/>
</dbReference>
<dbReference type="OrthoDB" id="630895at2759"/>
<name>A0A5C3LZU0_9AGAR</name>